<reference evidence="7" key="1">
    <citation type="journal article" date="2023" name="Int. J. Syst. Evol. Microbiol.">
        <title>Mesoterricola silvestris gen. nov., sp. nov., Mesoterricola sediminis sp. nov., Geothrix oryzae sp. nov., Geothrix edaphica sp. nov., Geothrix rubra sp. nov., and Geothrix limicola sp. nov., six novel members of Acidobacteriota isolated from soils.</title>
        <authorList>
            <person name="Itoh H."/>
            <person name="Sugisawa Y."/>
            <person name="Mise K."/>
            <person name="Xu Z."/>
            <person name="Kuniyasu M."/>
            <person name="Ushijima N."/>
            <person name="Kawano K."/>
            <person name="Kobayashi E."/>
            <person name="Shiratori Y."/>
            <person name="Masuda Y."/>
            <person name="Senoo K."/>
        </authorList>
    </citation>
    <scope>NUCLEOTIDE SEQUENCE</scope>
    <source>
        <strain evidence="7">W786</strain>
    </source>
</reference>
<feature type="transmembrane region" description="Helical" evidence="5">
    <location>
        <begin position="252"/>
        <end position="274"/>
    </location>
</feature>
<evidence type="ECO:0000256" key="4">
    <source>
        <dbReference type="ARBA" id="ARBA00023136"/>
    </source>
</evidence>
<feature type="transmembrane region" description="Helical" evidence="5">
    <location>
        <begin position="107"/>
        <end position="129"/>
    </location>
</feature>
<evidence type="ECO:0000256" key="5">
    <source>
        <dbReference type="SAM" id="Phobius"/>
    </source>
</evidence>
<evidence type="ECO:0000256" key="3">
    <source>
        <dbReference type="ARBA" id="ARBA00022989"/>
    </source>
</evidence>
<keyword evidence="4 5" id="KW-0472">Membrane</keyword>
<feature type="transmembrane region" description="Helical" evidence="5">
    <location>
        <begin position="373"/>
        <end position="392"/>
    </location>
</feature>
<dbReference type="RefSeq" id="WP_243333715.1">
    <property type="nucleotide sequence ID" value="NZ_AP027081.1"/>
</dbReference>
<dbReference type="AlphaFoldDB" id="A0AA48GY00"/>
<keyword evidence="3 5" id="KW-1133">Transmembrane helix</keyword>
<dbReference type="InterPro" id="IPR011701">
    <property type="entry name" value="MFS"/>
</dbReference>
<keyword evidence="2 5" id="KW-0812">Transmembrane</keyword>
<name>A0AA48GY00_9BACT</name>
<sequence>MTRKTGFLDVLNLTVLVAALGYFVDMFDLLLFPIVRQPSLLAMGVTGPRQIEVGALLLNWQMGGMLLGGILWGILGDKKGRLSTLFGSIALYSVANVANAFVGGIPAYAACRFLAGLGLAGELGAAVTLVSESMPRESRGYGTALVAAVGMAGTVTAALTGRYLPWRAAYLVGGGLGVLLLFLRVGIRESFIFARTHESGVRRGDFLSLFTDGGRLTRYVRCILIGLPMWFIVGILIIFMPEFGGPLRFSGHPSPAVAVAFCYGGITVGSVLSGFLSQWWGTRTKVVGVFMAAALLGTAAFLLGRGMGAAGLYALALWLGLACGYWAVFVTVAAEQFGTNLRATVATTVPNFVRGAVVLITNGFILLKAPLGLLGSAWTVGLATFGLAAWALSGLEDTHGRDLDFVE</sequence>
<protein>
    <submittedName>
        <fullName evidence="7">MFS transporter</fullName>
    </submittedName>
</protein>
<organism evidence="7 8">
    <name type="scientific">Mesoterricola sediminis</name>
    <dbReference type="NCBI Taxonomy" id="2927980"/>
    <lineage>
        <taxon>Bacteria</taxon>
        <taxon>Pseudomonadati</taxon>
        <taxon>Acidobacteriota</taxon>
        <taxon>Holophagae</taxon>
        <taxon>Holophagales</taxon>
        <taxon>Holophagaceae</taxon>
        <taxon>Mesoterricola</taxon>
    </lineage>
</organism>
<feature type="transmembrane region" description="Helical" evidence="5">
    <location>
        <begin position="310"/>
        <end position="333"/>
    </location>
</feature>
<dbReference type="Gene3D" id="1.20.1250.20">
    <property type="entry name" value="MFS general substrate transporter like domains"/>
    <property type="match status" value="2"/>
</dbReference>
<dbReference type="EMBL" id="AP027081">
    <property type="protein sequence ID" value="BDU76470.1"/>
    <property type="molecule type" value="Genomic_DNA"/>
</dbReference>
<dbReference type="PANTHER" id="PTHR23508:SF10">
    <property type="entry name" value="CARBOXYLIC ACID TRANSPORTER PROTEIN HOMOLOG"/>
    <property type="match status" value="1"/>
</dbReference>
<evidence type="ECO:0000256" key="2">
    <source>
        <dbReference type="ARBA" id="ARBA00022692"/>
    </source>
</evidence>
<dbReference type="GO" id="GO:0005886">
    <property type="term" value="C:plasma membrane"/>
    <property type="evidence" value="ECO:0007669"/>
    <property type="project" value="TreeGrafter"/>
</dbReference>
<feature type="transmembrane region" description="Helical" evidence="5">
    <location>
        <begin position="286"/>
        <end position="304"/>
    </location>
</feature>
<proteinExistence type="predicted"/>
<evidence type="ECO:0000256" key="1">
    <source>
        <dbReference type="ARBA" id="ARBA00004141"/>
    </source>
</evidence>
<evidence type="ECO:0000313" key="7">
    <source>
        <dbReference type="EMBL" id="BDU76470.1"/>
    </source>
</evidence>
<feature type="transmembrane region" description="Helical" evidence="5">
    <location>
        <begin position="12"/>
        <end position="35"/>
    </location>
</feature>
<feature type="domain" description="Major facilitator superfamily (MFS) profile" evidence="6">
    <location>
        <begin position="14"/>
        <end position="407"/>
    </location>
</feature>
<dbReference type="PROSITE" id="PS50850">
    <property type="entry name" value="MFS"/>
    <property type="match status" value="1"/>
</dbReference>
<dbReference type="GO" id="GO:0046943">
    <property type="term" value="F:carboxylic acid transmembrane transporter activity"/>
    <property type="evidence" value="ECO:0007669"/>
    <property type="project" value="TreeGrafter"/>
</dbReference>
<dbReference type="PANTHER" id="PTHR23508">
    <property type="entry name" value="CARBOXYLIC ACID TRANSPORTER PROTEIN HOMOLOG"/>
    <property type="match status" value="1"/>
</dbReference>
<evidence type="ECO:0000259" key="6">
    <source>
        <dbReference type="PROSITE" id="PS50850"/>
    </source>
</evidence>
<feature type="transmembrane region" description="Helical" evidence="5">
    <location>
        <begin position="167"/>
        <end position="187"/>
    </location>
</feature>
<comment type="subcellular location">
    <subcellularLocation>
        <location evidence="1">Membrane</location>
        <topology evidence="1">Multi-pass membrane protein</topology>
    </subcellularLocation>
</comment>
<feature type="transmembrane region" description="Helical" evidence="5">
    <location>
        <begin position="55"/>
        <end position="75"/>
    </location>
</feature>
<dbReference type="SUPFAM" id="SSF103473">
    <property type="entry name" value="MFS general substrate transporter"/>
    <property type="match status" value="1"/>
</dbReference>
<feature type="transmembrane region" description="Helical" evidence="5">
    <location>
        <begin position="141"/>
        <end position="161"/>
    </location>
</feature>
<gene>
    <name evidence="7" type="primary">yjhB</name>
    <name evidence="7" type="ORF">METESE_14280</name>
</gene>
<feature type="transmembrane region" description="Helical" evidence="5">
    <location>
        <begin position="82"/>
        <end position="101"/>
    </location>
</feature>
<keyword evidence="8" id="KW-1185">Reference proteome</keyword>
<accession>A0AA48GY00</accession>
<dbReference type="InterPro" id="IPR036259">
    <property type="entry name" value="MFS_trans_sf"/>
</dbReference>
<evidence type="ECO:0000313" key="8">
    <source>
        <dbReference type="Proteomes" id="UP001228113"/>
    </source>
</evidence>
<dbReference type="Pfam" id="PF07690">
    <property type="entry name" value="MFS_1"/>
    <property type="match status" value="1"/>
</dbReference>
<dbReference type="KEGG" id="msea:METESE_14280"/>
<dbReference type="InterPro" id="IPR020846">
    <property type="entry name" value="MFS_dom"/>
</dbReference>
<feature type="transmembrane region" description="Helical" evidence="5">
    <location>
        <begin position="219"/>
        <end position="240"/>
    </location>
</feature>
<dbReference type="Proteomes" id="UP001228113">
    <property type="component" value="Chromosome"/>
</dbReference>